<gene>
    <name evidence="5" type="primary">Necator_chrX.g21975</name>
    <name evidence="5" type="ORF">RB195_021814</name>
</gene>
<dbReference type="Proteomes" id="UP001303046">
    <property type="component" value="Unassembled WGS sequence"/>
</dbReference>
<dbReference type="Gene3D" id="3.20.20.100">
    <property type="entry name" value="NADP-dependent oxidoreductase domain"/>
    <property type="match status" value="1"/>
</dbReference>
<protein>
    <recommendedName>
        <fullName evidence="4">NADP-dependent oxidoreductase domain-containing protein</fullName>
    </recommendedName>
</protein>
<dbReference type="InterPro" id="IPR023210">
    <property type="entry name" value="NADP_OxRdtase_dom"/>
</dbReference>
<evidence type="ECO:0000256" key="2">
    <source>
        <dbReference type="ARBA" id="ARBA00022857"/>
    </source>
</evidence>
<proteinExistence type="inferred from homology"/>
<organism evidence="5 6">
    <name type="scientific">Necator americanus</name>
    <name type="common">Human hookworm</name>
    <dbReference type="NCBI Taxonomy" id="51031"/>
    <lineage>
        <taxon>Eukaryota</taxon>
        <taxon>Metazoa</taxon>
        <taxon>Ecdysozoa</taxon>
        <taxon>Nematoda</taxon>
        <taxon>Chromadorea</taxon>
        <taxon>Rhabditida</taxon>
        <taxon>Rhabditina</taxon>
        <taxon>Rhabditomorpha</taxon>
        <taxon>Strongyloidea</taxon>
        <taxon>Ancylostomatidae</taxon>
        <taxon>Bunostominae</taxon>
        <taxon>Necator</taxon>
    </lineage>
</organism>
<dbReference type="Pfam" id="PF00248">
    <property type="entry name" value="Aldo_ket_red"/>
    <property type="match status" value="1"/>
</dbReference>
<comment type="similarity">
    <text evidence="1">Belongs to the aldo/keto reductase family.</text>
</comment>
<dbReference type="PANTHER" id="PTHR43827:SF3">
    <property type="entry name" value="NADP-DEPENDENT OXIDOREDUCTASE DOMAIN-CONTAINING PROTEIN"/>
    <property type="match status" value="1"/>
</dbReference>
<keyword evidence="2" id="KW-0521">NADP</keyword>
<keyword evidence="6" id="KW-1185">Reference proteome</keyword>
<evidence type="ECO:0000259" key="4">
    <source>
        <dbReference type="Pfam" id="PF00248"/>
    </source>
</evidence>
<evidence type="ECO:0000256" key="1">
    <source>
        <dbReference type="ARBA" id="ARBA00007905"/>
    </source>
</evidence>
<dbReference type="InterPro" id="IPR018170">
    <property type="entry name" value="Aldo/ket_reductase_CS"/>
</dbReference>
<dbReference type="InterPro" id="IPR036812">
    <property type="entry name" value="NAD(P)_OxRdtase_dom_sf"/>
</dbReference>
<dbReference type="InterPro" id="IPR020471">
    <property type="entry name" value="AKR"/>
</dbReference>
<reference evidence="5 6" key="1">
    <citation type="submission" date="2023-08" db="EMBL/GenBank/DDBJ databases">
        <title>A Necator americanus chromosomal reference genome.</title>
        <authorList>
            <person name="Ilik V."/>
            <person name="Petrzelkova K.J."/>
            <person name="Pardy F."/>
            <person name="Fuh T."/>
            <person name="Niatou-Singa F.S."/>
            <person name="Gouil Q."/>
            <person name="Baker L."/>
            <person name="Ritchie M.E."/>
            <person name="Jex A.R."/>
            <person name="Gazzola D."/>
            <person name="Li H."/>
            <person name="Toshio Fujiwara R."/>
            <person name="Zhan B."/>
            <person name="Aroian R.V."/>
            <person name="Pafco B."/>
            <person name="Schwarz E.M."/>
        </authorList>
    </citation>
    <scope>NUCLEOTIDE SEQUENCE [LARGE SCALE GENOMIC DNA]</scope>
    <source>
        <strain evidence="5 6">Aroian</strain>
        <tissue evidence="5">Whole animal</tissue>
    </source>
</reference>
<name>A0ABR1ECR5_NECAM</name>
<dbReference type="EMBL" id="JAVFWL010000006">
    <property type="protein sequence ID" value="KAK6760487.1"/>
    <property type="molecule type" value="Genomic_DNA"/>
</dbReference>
<keyword evidence="3" id="KW-0560">Oxidoreductase</keyword>
<evidence type="ECO:0000313" key="6">
    <source>
        <dbReference type="Proteomes" id="UP001303046"/>
    </source>
</evidence>
<feature type="domain" description="NADP-dependent oxidoreductase" evidence="4">
    <location>
        <begin position="19"/>
        <end position="82"/>
    </location>
</feature>
<comment type="caution">
    <text evidence="5">The sequence shown here is derived from an EMBL/GenBank/DDBJ whole genome shotgun (WGS) entry which is preliminary data.</text>
</comment>
<sequence>MAIRSPSITLSNGVEMPQMGLGTWVTTPAEMKAALKIAIETGYRLLDTASLYKNEGAIGETIQELIKSGAIKREDLFIITKQDLAQNPSICHNFTSFQNCNEAFA</sequence>
<evidence type="ECO:0000256" key="3">
    <source>
        <dbReference type="ARBA" id="ARBA00023002"/>
    </source>
</evidence>
<dbReference type="PROSITE" id="PS00798">
    <property type="entry name" value="ALDOKETO_REDUCTASE_1"/>
    <property type="match status" value="1"/>
</dbReference>
<evidence type="ECO:0000313" key="5">
    <source>
        <dbReference type="EMBL" id="KAK6760487.1"/>
    </source>
</evidence>
<accession>A0ABR1ECR5</accession>
<dbReference type="PANTHER" id="PTHR43827">
    <property type="entry name" value="2,5-DIKETO-D-GLUCONIC ACID REDUCTASE"/>
    <property type="match status" value="1"/>
</dbReference>
<dbReference type="SUPFAM" id="SSF51430">
    <property type="entry name" value="NAD(P)-linked oxidoreductase"/>
    <property type="match status" value="1"/>
</dbReference>